<dbReference type="EMBL" id="HACG01045417">
    <property type="protein sequence ID" value="CEK92282.1"/>
    <property type="molecule type" value="Transcribed_RNA"/>
</dbReference>
<evidence type="ECO:0000313" key="2">
    <source>
        <dbReference type="EMBL" id="CEK92281.1"/>
    </source>
</evidence>
<evidence type="ECO:0000313" key="3">
    <source>
        <dbReference type="EMBL" id="CEK92282.1"/>
    </source>
</evidence>
<sequence>MLEHIKKQQTKWFSYVARLLPNSTSLRALLNGSDKMVSKLKVFHANYEPQKYQRQEEHHLPEPLSKLCIHRDTKRIEKEERKKNRLKLLLNCTHNYWELTQLL</sequence>
<organism evidence="1">
    <name type="scientific">Arion vulgaris</name>
    <dbReference type="NCBI Taxonomy" id="1028688"/>
    <lineage>
        <taxon>Eukaryota</taxon>
        <taxon>Metazoa</taxon>
        <taxon>Spiralia</taxon>
        <taxon>Lophotrochozoa</taxon>
        <taxon>Mollusca</taxon>
        <taxon>Gastropoda</taxon>
        <taxon>Heterobranchia</taxon>
        <taxon>Euthyneura</taxon>
        <taxon>Panpulmonata</taxon>
        <taxon>Eupulmonata</taxon>
        <taxon>Stylommatophora</taxon>
        <taxon>Helicina</taxon>
        <taxon>Arionoidea</taxon>
        <taxon>Arionidae</taxon>
        <taxon>Arion</taxon>
    </lineage>
</organism>
<dbReference type="EMBL" id="HACG01045415">
    <property type="protein sequence ID" value="CEK92280.1"/>
    <property type="molecule type" value="Transcribed_RNA"/>
</dbReference>
<reference evidence="1" key="1">
    <citation type="submission" date="2014-12" db="EMBL/GenBank/DDBJ databases">
        <title>Insight into the proteome of Arion vulgaris.</title>
        <authorList>
            <person name="Aradska J."/>
            <person name="Bulat T."/>
            <person name="Smidak R."/>
            <person name="Sarate P."/>
            <person name="Gangsoo J."/>
            <person name="Sialana F."/>
            <person name="Bilban M."/>
            <person name="Lubec G."/>
        </authorList>
    </citation>
    <scope>NUCLEOTIDE SEQUENCE</scope>
    <source>
        <tissue evidence="1">Skin</tissue>
    </source>
</reference>
<protein>
    <submittedName>
        <fullName evidence="1">Uncharacterized protein</fullName>
    </submittedName>
</protein>
<dbReference type="EMBL" id="HACG01045416">
    <property type="protein sequence ID" value="CEK92281.1"/>
    <property type="molecule type" value="Transcribed_RNA"/>
</dbReference>
<gene>
    <name evidence="1" type="primary">ORF187470</name>
    <name evidence="2" type="synonym">ORF187471</name>
    <name evidence="3" type="synonym">ORF187474</name>
</gene>
<name>A0A0B7BJD2_9EUPU</name>
<accession>A0A0B7BJD2</accession>
<dbReference type="AlphaFoldDB" id="A0A0B7BJD2"/>
<evidence type="ECO:0000313" key="1">
    <source>
        <dbReference type="EMBL" id="CEK92280.1"/>
    </source>
</evidence>
<proteinExistence type="predicted"/>